<keyword evidence="3" id="KW-1185">Reference proteome</keyword>
<reference evidence="2 3" key="1">
    <citation type="journal article" date="2020" name="Phytopathology">
        <title>Genome Sequence Resources of Colletotrichum truncatum, C. plurivorum, C. musicola, and C. sojae: Four Species Pathogenic to Soybean (Glycine max).</title>
        <authorList>
            <person name="Rogerio F."/>
            <person name="Boufleur T.R."/>
            <person name="Ciampi-Guillardi M."/>
            <person name="Sukno S.A."/>
            <person name="Thon M.R."/>
            <person name="Massola Junior N.S."/>
            <person name="Baroncelli R."/>
        </authorList>
    </citation>
    <scope>NUCLEOTIDE SEQUENCE [LARGE SCALE GENOMIC DNA]</scope>
    <source>
        <strain evidence="2 3">LFN0009</strain>
    </source>
</reference>
<dbReference type="InterPro" id="IPR029069">
    <property type="entry name" value="HotDog_dom_sf"/>
</dbReference>
<comment type="caution">
    <text evidence="2">The sequence shown here is derived from an EMBL/GenBank/DDBJ whole genome shotgun (WGS) entry which is preliminary data.</text>
</comment>
<dbReference type="SUPFAM" id="SSF54637">
    <property type="entry name" value="Thioesterase/thiol ester dehydrase-isomerase"/>
    <property type="match status" value="1"/>
</dbReference>
<gene>
    <name evidence="2" type="ORF">CSOJ01_03530</name>
</gene>
<dbReference type="PANTHER" id="PTHR47260">
    <property type="entry name" value="UPF0644 PROTEIN PB2B4.06"/>
    <property type="match status" value="1"/>
</dbReference>
<dbReference type="Gene3D" id="3.10.129.10">
    <property type="entry name" value="Hotdog Thioesterase"/>
    <property type="match status" value="1"/>
</dbReference>
<accession>A0A8H6N060</accession>
<dbReference type="AlphaFoldDB" id="A0A8H6N060"/>
<dbReference type="Proteomes" id="UP000652219">
    <property type="component" value="Unassembled WGS sequence"/>
</dbReference>
<dbReference type="EMBL" id="WIGN01000035">
    <property type="protein sequence ID" value="KAF6815447.1"/>
    <property type="molecule type" value="Genomic_DNA"/>
</dbReference>
<evidence type="ECO:0000259" key="1">
    <source>
        <dbReference type="Pfam" id="PF03061"/>
    </source>
</evidence>
<organism evidence="2 3">
    <name type="scientific">Colletotrichum sojae</name>
    <dbReference type="NCBI Taxonomy" id="2175907"/>
    <lineage>
        <taxon>Eukaryota</taxon>
        <taxon>Fungi</taxon>
        <taxon>Dikarya</taxon>
        <taxon>Ascomycota</taxon>
        <taxon>Pezizomycotina</taxon>
        <taxon>Sordariomycetes</taxon>
        <taxon>Hypocreomycetidae</taxon>
        <taxon>Glomerellales</taxon>
        <taxon>Glomerellaceae</taxon>
        <taxon>Colletotrichum</taxon>
        <taxon>Colletotrichum orchidearum species complex</taxon>
    </lineage>
</organism>
<sequence length="199" mass="21792">MEPVTPDAKHFLAIPWCAAHLNTAGVVHETATSRFAKPSTEDELFAKTLNTENTIAAFLTFYKRPEPALTKAAVPAADDGVAGNIIREIRCLLTLRSGVNGYPGVCHGGIVAAILDETLGFLFSVNRDNGLADRDSAYMTAYLNTQYVLPVQTPQTVLVVVTAKRAEGRKFWIDGRMEDENGRVLAKVESLFVRLKEKL</sequence>
<protein>
    <submittedName>
        <fullName evidence="2">Acyl-coenzyme A thioesterase THEM4-like protein 1</fullName>
    </submittedName>
</protein>
<proteinExistence type="predicted"/>
<dbReference type="CDD" id="cd03443">
    <property type="entry name" value="PaaI_thioesterase"/>
    <property type="match status" value="1"/>
</dbReference>
<dbReference type="PANTHER" id="PTHR47260:SF6">
    <property type="entry name" value="THIOESTERASE DOMAIN-CONTAINING PROTEIN"/>
    <property type="match status" value="1"/>
</dbReference>
<evidence type="ECO:0000313" key="3">
    <source>
        <dbReference type="Proteomes" id="UP000652219"/>
    </source>
</evidence>
<dbReference type="Pfam" id="PF03061">
    <property type="entry name" value="4HBT"/>
    <property type="match status" value="1"/>
</dbReference>
<feature type="domain" description="Thioesterase" evidence="1">
    <location>
        <begin position="104"/>
        <end position="185"/>
    </location>
</feature>
<dbReference type="InterPro" id="IPR006683">
    <property type="entry name" value="Thioestr_dom"/>
</dbReference>
<evidence type="ECO:0000313" key="2">
    <source>
        <dbReference type="EMBL" id="KAF6815447.1"/>
    </source>
</evidence>
<name>A0A8H6N060_9PEZI</name>
<dbReference type="InterPro" id="IPR052061">
    <property type="entry name" value="PTE-AB_protein"/>
</dbReference>